<keyword evidence="2" id="KW-1185">Reference proteome</keyword>
<sequence>MGIAELSFESRRYQLPAAPLSPFSLPRIGQAMQEARACSSYASTAIAWTSRGMPLSVWKRYRAD</sequence>
<accession>A0A839T9Y5</accession>
<organism evidence="1 2">
    <name type="scientific">Azomonas macrocytogenes</name>
    <name type="common">Azotobacter macrocytogenes</name>
    <dbReference type="NCBI Taxonomy" id="69962"/>
    <lineage>
        <taxon>Bacteria</taxon>
        <taxon>Pseudomonadati</taxon>
        <taxon>Pseudomonadota</taxon>
        <taxon>Gammaproteobacteria</taxon>
        <taxon>Pseudomonadales</taxon>
        <taxon>Pseudomonadaceae</taxon>
        <taxon>Azomonas</taxon>
    </lineage>
</organism>
<dbReference type="EMBL" id="JACHXI010000031">
    <property type="protein sequence ID" value="MBB3105266.1"/>
    <property type="molecule type" value="Genomic_DNA"/>
</dbReference>
<protein>
    <submittedName>
        <fullName evidence="1">Uncharacterized protein</fullName>
    </submittedName>
</protein>
<reference evidence="1 2" key="1">
    <citation type="submission" date="2020-08" db="EMBL/GenBank/DDBJ databases">
        <title>Genomic Encyclopedia of Type Strains, Phase III (KMG-III): the genomes of soil and plant-associated and newly described type strains.</title>
        <authorList>
            <person name="Whitman W."/>
        </authorList>
    </citation>
    <scope>NUCLEOTIDE SEQUENCE [LARGE SCALE GENOMIC DNA]</scope>
    <source>
        <strain evidence="1 2">CECT 4462</strain>
    </source>
</reference>
<gene>
    <name evidence="1" type="ORF">FHR87_003702</name>
</gene>
<proteinExistence type="predicted"/>
<name>A0A839T9Y5_AZOMA</name>
<evidence type="ECO:0000313" key="2">
    <source>
        <dbReference type="Proteomes" id="UP000549250"/>
    </source>
</evidence>
<dbReference type="Proteomes" id="UP000549250">
    <property type="component" value="Unassembled WGS sequence"/>
</dbReference>
<comment type="caution">
    <text evidence="1">The sequence shown here is derived from an EMBL/GenBank/DDBJ whole genome shotgun (WGS) entry which is preliminary data.</text>
</comment>
<evidence type="ECO:0000313" key="1">
    <source>
        <dbReference type="EMBL" id="MBB3105266.1"/>
    </source>
</evidence>
<dbReference type="AlphaFoldDB" id="A0A839T9Y5"/>